<evidence type="ECO:0000259" key="4">
    <source>
        <dbReference type="PROSITE" id="PS51149"/>
    </source>
</evidence>
<dbReference type="Pfam" id="PF02901">
    <property type="entry name" value="PFL-like"/>
    <property type="match status" value="1"/>
</dbReference>
<evidence type="ECO:0000256" key="1">
    <source>
        <dbReference type="ARBA" id="ARBA00022818"/>
    </source>
</evidence>
<evidence type="ECO:0008006" key="8">
    <source>
        <dbReference type="Google" id="ProtNLM"/>
    </source>
</evidence>
<feature type="domain" description="PFL" evidence="5">
    <location>
        <begin position="1"/>
        <end position="620"/>
    </location>
</feature>
<evidence type="ECO:0000259" key="5">
    <source>
        <dbReference type="PROSITE" id="PS51554"/>
    </source>
</evidence>
<dbReference type="AlphaFoldDB" id="A0A3E3HXG0"/>
<dbReference type="InterPro" id="IPR001150">
    <property type="entry name" value="Gly_radical"/>
</dbReference>
<keyword evidence="2" id="KW-0456">Lyase</keyword>
<dbReference type="InterPro" id="IPR051215">
    <property type="entry name" value="GRE"/>
</dbReference>
<dbReference type="SUPFAM" id="SSF51998">
    <property type="entry name" value="PFL-like glycyl radical enzymes"/>
    <property type="match status" value="1"/>
</dbReference>
<dbReference type="InterPro" id="IPR004184">
    <property type="entry name" value="PFL_dom"/>
</dbReference>
<organism evidence="6 7">
    <name type="scientific">Eisenbergiella massiliensis</name>
    <dbReference type="NCBI Taxonomy" id="1720294"/>
    <lineage>
        <taxon>Bacteria</taxon>
        <taxon>Bacillati</taxon>
        <taxon>Bacillota</taxon>
        <taxon>Clostridia</taxon>
        <taxon>Lachnospirales</taxon>
        <taxon>Lachnospiraceae</taxon>
        <taxon>Eisenbergiella</taxon>
    </lineage>
</organism>
<feature type="modified residue" description="Glycine radical" evidence="3">
    <location>
        <position position="720"/>
    </location>
</feature>
<dbReference type="PROSITE" id="PS51149">
    <property type="entry name" value="GLY_RADICAL_2"/>
    <property type="match status" value="1"/>
</dbReference>
<dbReference type="RefSeq" id="WP_117545522.1">
    <property type="nucleotide sequence ID" value="NZ_QVLV01000024.1"/>
</dbReference>
<comment type="caution">
    <text evidence="6">The sequence shown here is derived from an EMBL/GenBank/DDBJ whole genome shotgun (WGS) entry which is preliminary data.</text>
</comment>
<sequence>MQQYDFLVEKNFTESYLRYRDAPIAIREAKCLEQMYPDIFEDIKAGDKFAGRIKMSLIGFSPEPGGLGYYCNTPAIRRLLEENEYTDAFRAEMEDMIAFWEKEKTQVKVRNAFPPEIAKALPSDNWGKEPLAAAPLYRMAGSYLDYGKLLDNGIEGLEKTVAKRKEAAKAQGEETELFEAMEMALQLLSRCCMYYYRQALGIAEAQEDAEKKAEWEEISGALKNVASQKPRTLREAMQLMWLYALISGTINYGRMDVLFGDYLAKDLEEQRLTMEQGQELFNGLWQLIADRRTTWNGRVILGGRGRKNEKNADRAALLAIEASRVIKEAEPQLTLRFYEGMDSRLMEKALETIGEGRTYPMLYNDDVNIPAVSNAFRISTEEAEDYVPFGCGEYVINHKSFGSPNGVINLLKVLEITLHNGMDSMTGKEAGIRTGYFSEFKSFDELWEAYTKQVQYFIDALAVQEELEYRVMGETAPCLYLSMLYDDCIERGKAIFAGGIKYLGGTVETYGNVNTADSLTAIKETVYDKKLLTPAQLLAALDADFEGYEKEKHLLESVPKYGNDDSKADDMAVKVHEHICNTVRAQIEKVKLHSYLVVIINNSANTTMGQLTAASADGRKKGLHMANANNPWSGNDKKGLTALLNSLVKLRPDFHAGAVQNMKFSPELFRDGGAVVKSVLKTYFDNGGTQAMISVVNRNDLEQAMIHPEKYSNLFVRVGGFSARFVELEKAVQREIVSRTLY</sequence>
<dbReference type="EMBL" id="QVLV01000024">
    <property type="protein sequence ID" value="RGE56493.1"/>
    <property type="molecule type" value="Genomic_DNA"/>
</dbReference>
<evidence type="ECO:0000256" key="3">
    <source>
        <dbReference type="PROSITE-ProRule" id="PRU00493"/>
    </source>
</evidence>
<name>A0A3E3HXG0_9FIRM</name>
<protein>
    <recommendedName>
        <fullName evidence="8">Pyruvate formate-lyase</fullName>
    </recommendedName>
</protein>
<dbReference type="Pfam" id="PF01228">
    <property type="entry name" value="Gly_radical"/>
    <property type="match status" value="1"/>
</dbReference>
<reference evidence="6" key="1">
    <citation type="submission" date="2018-08" db="EMBL/GenBank/DDBJ databases">
        <title>A genome reference for cultivated species of the human gut microbiota.</title>
        <authorList>
            <person name="Zou Y."/>
            <person name="Xue W."/>
            <person name="Luo G."/>
        </authorList>
    </citation>
    <scope>NUCLEOTIDE SEQUENCE [LARGE SCALE GENOMIC DNA]</scope>
    <source>
        <strain evidence="6">TF05-5AC</strain>
    </source>
</reference>
<keyword evidence="1 3" id="KW-0556">Organic radical</keyword>
<accession>A0A3E3HXG0</accession>
<evidence type="ECO:0000256" key="2">
    <source>
        <dbReference type="ARBA" id="ARBA00023239"/>
    </source>
</evidence>
<dbReference type="PANTHER" id="PTHR43641">
    <property type="entry name" value="FORMATE ACETYLTRANSFERASE 3-RELATED"/>
    <property type="match status" value="1"/>
</dbReference>
<feature type="domain" description="Glycine radical" evidence="4">
    <location>
        <begin position="627"/>
        <end position="742"/>
    </location>
</feature>
<keyword evidence="7" id="KW-1185">Reference proteome</keyword>
<dbReference type="PANTHER" id="PTHR43641:SF2">
    <property type="entry name" value="DEHYDRATASE YBIW-RELATED"/>
    <property type="match status" value="1"/>
</dbReference>
<dbReference type="Gene3D" id="3.20.70.20">
    <property type="match status" value="1"/>
</dbReference>
<evidence type="ECO:0000313" key="7">
    <source>
        <dbReference type="Proteomes" id="UP000260812"/>
    </source>
</evidence>
<gene>
    <name evidence="6" type="ORF">DXC51_23675</name>
</gene>
<dbReference type="GO" id="GO:0016829">
    <property type="term" value="F:lyase activity"/>
    <property type="evidence" value="ECO:0007669"/>
    <property type="project" value="UniProtKB-KW"/>
</dbReference>
<evidence type="ECO:0000313" key="6">
    <source>
        <dbReference type="EMBL" id="RGE56493.1"/>
    </source>
</evidence>
<dbReference type="Proteomes" id="UP000260812">
    <property type="component" value="Unassembled WGS sequence"/>
</dbReference>
<dbReference type="GO" id="GO:0005829">
    <property type="term" value="C:cytosol"/>
    <property type="evidence" value="ECO:0007669"/>
    <property type="project" value="TreeGrafter"/>
</dbReference>
<proteinExistence type="predicted"/>
<dbReference type="PROSITE" id="PS51554">
    <property type="entry name" value="PFL"/>
    <property type="match status" value="1"/>
</dbReference>
<dbReference type="GeneID" id="97989771"/>